<keyword evidence="4" id="KW-0456">Lyase</keyword>
<dbReference type="InterPro" id="IPR011057">
    <property type="entry name" value="Mss4-like_sf"/>
</dbReference>
<proteinExistence type="inferred from homology"/>
<dbReference type="Proteomes" id="UP000042958">
    <property type="component" value="Unassembled WGS sequence"/>
</dbReference>
<dbReference type="STRING" id="104259.A0A0F7VF98"/>
<name>A0A0F7VF98_PENBI</name>
<protein>
    <recommendedName>
        <fullName evidence="5">CENP-V/GFA domain-containing protein</fullName>
    </recommendedName>
</protein>
<sequence length="148" mass="16256">MAPAYLTGTCLCKSIAYRITLPTPEPLPKIILCHCINCKRYTGSGFSVNIIVPRSSFKYTQGSPKLYLDGSDKGGVLYREFCPDCGTPFTSRSDDDEDEVAVKSGTLNDEDRERCVELGMEIYCHRKDGWVDGIGGEGVRKVNGSMDG</sequence>
<dbReference type="GO" id="GO:0046872">
    <property type="term" value="F:metal ion binding"/>
    <property type="evidence" value="ECO:0007669"/>
    <property type="project" value="UniProtKB-KW"/>
</dbReference>
<dbReference type="SUPFAM" id="SSF51316">
    <property type="entry name" value="Mss4-like"/>
    <property type="match status" value="1"/>
</dbReference>
<evidence type="ECO:0000256" key="2">
    <source>
        <dbReference type="ARBA" id="ARBA00022723"/>
    </source>
</evidence>
<dbReference type="InterPro" id="IPR006913">
    <property type="entry name" value="CENP-V/GFA"/>
</dbReference>
<evidence type="ECO:0000313" key="6">
    <source>
        <dbReference type="EMBL" id="CEO59381.1"/>
    </source>
</evidence>
<feature type="domain" description="CENP-V/GFA" evidence="5">
    <location>
        <begin position="6"/>
        <end position="124"/>
    </location>
</feature>
<dbReference type="Gene3D" id="3.90.1590.10">
    <property type="entry name" value="glutathione-dependent formaldehyde- activating enzyme (gfa)"/>
    <property type="match status" value="1"/>
</dbReference>
<dbReference type="GO" id="GO:0016846">
    <property type="term" value="F:carbon-sulfur lyase activity"/>
    <property type="evidence" value="ECO:0007669"/>
    <property type="project" value="InterPro"/>
</dbReference>
<evidence type="ECO:0000256" key="4">
    <source>
        <dbReference type="ARBA" id="ARBA00023239"/>
    </source>
</evidence>
<evidence type="ECO:0000313" key="7">
    <source>
        <dbReference type="Proteomes" id="UP000042958"/>
    </source>
</evidence>
<keyword evidence="7" id="KW-1185">Reference proteome</keyword>
<keyword evidence="2" id="KW-0479">Metal-binding</keyword>
<gene>
    <name evidence="6" type="ORF">PMG11_04057</name>
</gene>
<evidence type="ECO:0000256" key="1">
    <source>
        <dbReference type="ARBA" id="ARBA00005495"/>
    </source>
</evidence>
<comment type="similarity">
    <text evidence="1">Belongs to the Gfa family.</text>
</comment>
<dbReference type="EMBL" id="CDHK01000003">
    <property type="protein sequence ID" value="CEO59381.1"/>
    <property type="molecule type" value="Genomic_DNA"/>
</dbReference>
<evidence type="ECO:0000259" key="5">
    <source>
        <dbReference type="PROSITE" id="PS51891"/>
    </source>
</evidence>
<evidence type="ECO:0000256" key="3">
    <source>
        <dbReference type="ARBA" id="ARBA00022833"/>
    </source>
</evidence>
<dbReference type="OrthoDB" id="9985472at2759"/>
<dbReference type="PANTHER" id="PTHR33337:SF36">
    <property type="entry name" value="DUF636 DOMAIN PROTEIN (AFU_ORTHOLOGUE AFUA_3G01340)"/>
    <property type="match status" value="1"/>
</dbReference>
<dbReference type="AlphaFoldDB" id="A0A0F7VF98"/>
<keyword evidence="3" id="KW-0862">Zinc</keyword>
<dbReference type="PROSITE" id="PS51891">
    <property type="entry name" value="CENP_V_GFA"/>
    <property type="match status" value="1"/>
</dbReference>
<organism evidence="6 7">
    <name type="scientific">Penicillium brasilianum</name>
    <dbReference type="NCBI Taxonomy" id="104259"/>
    <lineage>
        <taxon>Eukaryota</taxon>
        <taxon>Fungi</taxon>
        <taxon>Dikarya</taxon>
        <taxon>Ascomycota</taxon>
        <taxon>Pezizomycotina</taxon>
        <taxon>Eurotiomycetes</taxon>
        <taxon>Eurotiomycetidae</taxon>
        <taxon>Eurotiales</taxon>
        <taxon>Aspergillaceae</taxon>
        <taxon>Penicillium</taxon>
    </lineage>
</organism>
<reference evidence="7" key="1">
    <citation type="journal article" date="2015" name="Genome Announc.">
        <title>Draft genome sequence of the fungus Penicillium brasilianum MG11.</title>
        <authorList>
            <person name="Horn F."/>
            <person name="Linde J."/>
            <person name="Mattern D.J."/>
            <person name="Walther G."/>
            <person name="Guthke R."/>
            <person name="Brakhage A.A."/>
            <person name="Valiante V."/>
        </authorList>
    </citation>
    <scope>NUCLEOTIDE SEQUENCE [LARGE SCALE GENOMIC DNA]</scope>
    <source>
        <strain evidence="7">MG11</strain>
    </source>
</reference>
<dbReference type="Pfam" id="PF04828">
    <property type="entry name" value="GFA"/>
    <property type="match status" value="1"/>
</dbReference>
<dbReference type="PANTHER" id="PTHR33337">
    <property type="entry name" value="GFA DOMAIN-CONTAINING PROTEIN"/>
    <property type="match status" value="1"/>
</dbReference>
<accession>A0A0F7VF98</accession>